<dbReference type="OrthoDB" id="2315213at2"/>
<comment type="caution">
    <text evidence="1">The sequence shown here is derived from an EMBL/GenBank/DDBJ whole genome shotgun (WGS) entry which is preliminary data.</text>
</comment>
<dbReference type="AlphaFoldDB" id="A0A401IS78"/>
<protein>
    <submittedName>
        <fullName evidence="1">Uncharacterized protein</fullName>
    </submittedName>
</protein>
<evidence type="ECO:0000313" key="2">
    <source>
        <dbReference type="Proteomes" id="UP000286848"/>
    </source>
</evidence>
<dbReference type="Proteomes" id="UP000286848">
    <property type="component" value="Unassembled WGS sequence"/>
</dbReference>
<reference evidence="1 2" key="1">
    <citation type="journal article" date="2019" name="Int. J. Syst. Evol. Microbiol.">
        <title>Lactobacillus salitolerans sp. nov., a novel lactic acid bacterium isolated from spent mushroom substrates.</title>
        <authorList>
            <person name="Tohno M."/>
            <person name="Tanizawa Y."/>
            <person name="Kojima Y."/>
            <person name="Sakamoto M."/>
            <person name="Nakamura Y."/>
            <person name="Ohkuma M."/>
            <person name="Kobayashi H."/>
        </authorList>
    </citation>
    <scope>NUCLEOTIDE SEQUENCE [LARGE SCALE GENOMIC DNA]</scope>
    <source>
        <strain evidence="1 2">YK43</strain>
    </source>
</reference>
<proteinExistence type="predicted"/>
<accession>A0A401IS78</accession>
<dbReference type="RefSeq" id="WP_124975746.1">
    <property type="nucleotide sequence ID" value="NZ_BFFP01000010.1"/>
</dbReference>
<gene>
    <name evidence="1" type="ORF">LFYK43_08520</name>
</gene>
<organism evidence="1 2">
    <name type="scientific">Ligilactobacillus salitolerans</name>
    <dbReference type="NCBI Taxonomy" id="1808352"/>
    <lineage>
        <taxon>Bacteria</taxon>
        <taxon>Bacillati</taxon>
        <taxon>Bacillota</taxon>
        <taxon>Bacilli</taxon>
        <taxon>Lactobacillales</taxon>
        <taxon>Lactobacillaceae</taxon>
        <taxon>Ligilactobacillus</taxon>
    </lineage>
</organism>
<dbReference type="EMBL" id="BFFP01000010">
    <property type="protein sequence ID" value="GBG94393.1"/>
    <property type="molecule type" value="Genomic_DNA"/>
</dbReference>
<sequence length="106" mass="12065">MKNFEEVRLEYTDSNGKKQQRQAGLIKDFSISLNTRYLVSFETIEEAQQFAQDVKRKRMIVTTQAGVTKIYRVKNFVIKDPAGFASQTGLDVGIIQGELYLNVVLS</sequence>
<name>A0A401IS78_9LACO</name>
<keyword evidence="2" id="KW-1185">Reference proteome</keyword>
<evidence type="ECO:0000313" key="1">
    <source>
        <dbReference type="EMBL" id="GBG94393.1"/>
    </source>
</evidence>